<name>A0A2N0QPA5_9GLOM</name>
<organism evidence="1 2">
    <name type="scientific">Rhizophagus irregularis</name>
    <dbReference type="NCBI Taxonomy" id="588596"/>
    <lineage>
        <taxon>Eukaryota</taxon>
        <taxon>Fungi</taxon>
        <taxon>Fungi incertae sedis</taxon>
        <taxon>Mucoromycota</taxon>
        <taxon>Glomeromycotina</taxon>
        <taxon>Glomeromycetes</taxon>
        <taxon>Glomerales</taxon>
        <taxon>Glomeraceae</taxon>
        <taxon>Rhizophagus</taxon>
    </lineage>
</organism>
<dbReference type="VEuPathDB" id="FungiDB:RhiirA1_480453"/>
<dbReference type="AlphaFoldDB" id="A0A2N0QPA5"/>
<gene>
    <name evidence="1" type="ORF">RhiirA1_480453</name>
</gene>
<reference evidence="1 2" key="1">
    <citation type="submission" date="2017-10" db="EMBL/GenBank/DDBJ databases">
        <title>Extensive intraspecific genome diversity in a model arbuscular mycorrhizal fungus.</title>
        <authorList>
            <person name="Chen E.C.H."/>
            <person name="Morin E."/>
            <person name="Baudet D."/>
            <person name="Noel J."/>
            <person name="Ndikumana S."/>
            <person name="Charron P."/>
            <person name="St-Onge C."/>
            <person name="Giorgi J."/>
            <person name="Grigoriev I.V."/>
            <person name="Roux C."/>
            <person name="Martin F.M."/>
            <person name="Corradi N."/>
        </authorList>
    </citation>
    <scope>NUCLEOTIDE SEQUENCE [LARGE SCALE GENOMIC DNA]</scope>
    <source>
        <strain evidence="1 2">A1</strain>
    </source>
</reference>
<accession>A0A2N0QPA5</accession>
<dbReference type="VEuPathDB" id="FungiDB:RhiirFUN_003072"/>
<dbReference type="VEuPathDB" id="FungiDB:FUN_018570"/>
<evidence type="ECO:0000313" key="1">
    <source>
        <dbReference type="EMBL" id="PKC52888.1"/>
    </source>
</evidence>
<reference evidence="1 2" key="2">
    <citation type="submission" date="2017-10" db="EMBL/GenBank/DDBJ databases">
        <title>Genome analyses suggest a sexual origin of heterokaryosis in a supposedly ancient asexual fungus.</title>
        <authorList>
            <person name="Corradi N."/>
            <person name="Sedzielewska K."/>
            <person name="Noel J."/>
            <person name="Charron P."/>
            <person name="Farinelli L."/>
            <person name="Marton T."/>
            <person name="Kruger M."/>
            <person name="Pelin A."/>
            <person name="Brachmann A."/>
            <person name="Corradi N."/>
        </authorList>
    </citation>
    <scope>NUCLEOTIDE SEQUENCE [LARGE SCALE GENOMIC DNA]</scope>
    <source>
        <strain evidence="1 2">A1</strain>
    </source>
</reference>
<dbReference type="EMBL" id="LLXH01004984">
    <property type="protein sequence ID" value="PKC52888.1"/>
    <property type="molecule type" value="Genomic_DNA"/>
</dbReference>
<comment type="caution">
    <text evidence="1">The sequence shown here is derived from an EMBL/GenBank/DDBJ whole genome shotgun (WGS) entry which is preliminary data.</text>
</comment>
<sequence length="182" mass="21253">MLKTPCSVLNSKIRRKKVYLPDDDESLISTVLFLVWTKTNEKIDSCTFEQNRVRMSYKKNEGHIYFDLKESLLNFTFINKDNLAELQHYKSLYESYKSKYELVLNHNVRLENKLQKYSTPVMAENTCSSDITGTADTDSNVDESLKQLLNYSTPKHFPLNLQHQLLAHHYIASLITWNLLAL</sequence>
<proteinExistence type="predicted"/>
<protein>
    <submittedName>
        <fullName evidence="1">Uncharacterized protein</fullName>
    </submittedName>
</protein>
<evidence type="ECO:0000313" key="2">
    <source>
        <dbReference type="Proteomes" id="UP000232688"/>
    </source>
</evidence>
<dbReference type="Proteomes" id="UP000232688">
    <property type="component" value="Unassembled WGS sequence"/>
</dbReference>